<feature type="signal peptide" evidence="1">
    <location>
        <begin position="1"/>
        <end position="29"/>
    </location>
</feature>
<dbReference type="Proteomes" id="UP000230551">
    <property type="component" value="Unassembled WGS sequence"/>
</dbReference>
<keyword evidence="3" id="KW-1185">Reference proteome</keyword>
<dbReference type="RefSeq" id="WP_090589115.1">
    <property type="nucleotide sequence ID" value="NZ_CP104302.1"/>
</dbReference>
<evidence type="ECO:0000313" key="2">
    <source>
        <dbReference type="EMBL" id="PIB76915.1"/>
    </source>
</evidence>
<protein>
    <recommendedName>
        <fullName evidence="4">Intersectin-EH binding protein Ibp1</fullName>
    </recommendedName>
</protein>
<accession>A0A2G5PF16</accession>
<comment type="caution">
    <text evidence="2">The sequence shown here is derived from an EMBL/GenBank/DDBJ whole genome shotgun (WGS) entry which is preliminary data.</text>
</comment>
<dbReference type="EMBL" id="PDCN02000003">
    <property type="protein sequence ID" value="PIB76915.1"/>
    <property type="molecule type" value="Genomic_DNA"/>
</dbReference>
<evidence type="ECO:0000313" key="3">
    <source>
        <dbReference type="Proteomes" id="UP000230551"/>
    </source>
</evidence>
<evidence type="ECO:0000256" key="1">
    <source>
        <dbReference type="SAM" id="SignalP"/>
    </source>
</evidence>
<proteinExistence type="predicted"/>
<evidence type="ECO:0008006" key="4">
    <source>
        <dbReference type="Google" id="ProtNLM"/>
    </source>
</evidence>
<dbReference type="OrthoDB" id="4750618at2"/>
<reference evidence="2 3" key="1">
    <citation type="journal article" date="2017" name="Infect. Genet. Evol.">
        <title>The new phylogeny of the genus Mycobacterium: The old and the news.</title>
        <authorList>
            <person name="Tortoli E."/>
            <person name="Fedrizzi T."/>
            <person name="Meehan C.J."/>
            <person name="Trovato A."/>
            <person name="Grottola A."/>
            <person name="Giacobazzi E."/>
            <person name="Serpini G.F."/>
            <person name="Tagliazucchi S."/>
            <person name="Fabio A."/>
            <person name="Bettua C."/>
            <person name="Bertorelli R."/>
            <person name="Frascaro F."/>
            <person name="De Sanctis V."/>
            <person name="Pecorari M."/>
            <person name="Jousson O."/>
            <person name="Segata N."/>
            <person name="Cirillo D.M."/>
        </authorList>
    </citation>
    <scope>NUCLEOTIDE SEQUENCE [LARGE SCALE GENOMIC DNA]</scope>
    <source>
        <strain evidence="2 3">CIP1034565</strain>
    </source>
</reference>
<feature type="chain" id="PRO_5013707284" description="Intersectin-EH binding protein Ibp1" evidence="1">
    <location>
        <begin position="30"/>
        <end position="92"/>
    </location>
</feature>
<organism evidence="2 3">
    <name type="scientific">Mycolicibacterium brumae</name>
    <dbReference type="NCBI Taxonomy" id="85968"/>
    <lineage>
        <taxon>Bacteria</taxon>
        <taxon>Bacillati</taxon>
        <taxon>Actinomycetota</taxon>
        <taxon>Actinomycetes</taxon>
        <taxon>Mycobacteriales</taxon>
        <taxon>Mycobacteriaceae</taxon>
        <taxon>Mycolicibacterium</taxon>
    </lineage>
</organism>
<dbReference type="AlphaFoldDB" id="A0A2G5PF16"/>
<dbReference type="STRING" id="85968.GCA_900073015_02255"/>
<keyword evidence="1" id="KW-0732">Signal</keyword>
<sequence length="92" mass="8953">MTNKRAGLISGFLVAGGAAVALTLSPAAAAEPGLNPACVETDQGAGGIEGGGTTVCESPGNAEITSHPAYIPPTGAMGGMGMFPWGDGMFML</sequence>
<name>A0A2G5PF16_9MYCO</name>
<gene>
    <name evidence="2" type="ORF">CQY22_004580</name>
</gene>